<sequence length="457" mass="48147">MPLLVRGGDVVTMNPAREVLVGGTVAIDGNRIVAVGKTSELTARYPDADVLDATGCVVTPGMVNAHQHHTGDPLIKSCIPDMIQFGDAIFSWAVPVHGAHTADDDALSATISAVAALRLGVTTVVEAGTVAHPHRVGEALASVGVRGTVGRWGWDVDGVPYGAPVDEALDLQREVLATWPKGGLIEGWVTLVGHNLGSDELFAGAAALAREAGAQMTMHMSPTSSDPTEYLARTGKRPLQHLADLGVLGEHLLIAHGVWLDDAEVELVLGTRTAIAYCPWSYLRMGQGVTSRSRHADIVERGGRVALGCDAENAGDIGDILRAVAAAAGIARDSRGDPMRFGADTAFELATIRGAEAIGMADRIGSLEPGKLADVVVHDATMFNWLPRGDVSLQLVWGTDGRSVRDVLVDGQVVVRDGVCTTVDLDALRPELQAAHDALLARAGIEVPHRWPHHDAH</sequence>
<keyword evidence="3" id="KW-0862">Zinc</keyword>
<dbReference type="InterPro" id="IPR032466">
    <property type="entry name" value="Metal_Hydrolase"/>
</dbReference>
<evidence type="ECO:0000313" key="7">
    <source>
        <dbReference type="Proteomes" id="UP001299970"/>
    </source>
</evidence>
<dbReference type="SUPFAM" id="SSF51338">
    <property type="entry name" value="Composite domain of metallo-dependent hydrolases"/>
    <property type="match status" value="1"/>
</dbReference>
<dbReference type="Pfam" id="PF22039">
    <property type="entry name" value="HUTI_composite_bact"/>
    <property type="match status" value="1"/>
</dbReference>
<dbReference type="Pfam" id="PF01979">
    <property type="entry name" value="Amidohydro_1"/>
    <property type="match status" value="1"/>
</dbReference>
<name>A0ABS9TCL6_9PSEU</name>
<dbReference type="InterPro" id="IPR006680">
    <property type="entry name" value="Amidohydro-rel"/>
</dbReference>
<keyword evidence="2" id="KW-0378">Hydrolase</keyword>
<dbReference type="SUPFAM" id="SSF51556">
    <property type="entry name" value="Metallo-dependent hydrolases"/>
    <property type="match status" value="1"/>
</dbReference>
<reference evidence="6 7" key="1">
    <citation type="submission" date="2022-03" db="EMBL/GenBank/DDBJ databases">
        <title>Pseudonocardia alaer sp. nov., a novel actinomycete isolated from reed forest soil.</title>
        <authorList>
            <person name="Wang L."/>
        </authorList>
    </citation>
    <scope>NUCLEOTIDE SEQUENCE [LARGE SCALE GENOMIC DNA]</scope>
    <source>
        <strain evidence="6 7">Y-16303</strain>
    </source>
</reference>
<evidence type="ECO:0000259" key="4">
    <source>
        <dbReference type="Pfam" id="PF01979"/>
    </source>
</evidence>
<dbReference type="InterPro" id="IPR054418">
    <property type="entry name" value="MQNX/HUTI_composite_N"/>
</dbReference>
<evidence type="ECO:0000256" key="2">
    <source>
        <dbReference type="ARBA" id="ARBA00022801"/>
    </source>
</evidence>
<dbReference type="Gene3D" id="2.30.40.10">
    <property type="entry name" value="Urease, subunit C, domain 1"/>
    <property type="match status" value="1"/>
</dbReference>
<dbReference type="Proteomes" id="UP001299970">
    <property type="component" value="Unassembled WGS sequence"/>
</dbReference>
<organism evidence="6 7">
    <name type="scientific">Pseudonocardia alaniniphila</name>
    <dbReference type="NCBI Taxonomy" id="75291"/>
    <lineage>
        <taxon>Bacteria</taxon>
        <taxon>Bacillati</taxon>
        <taxon>Actinomycetota</taxon>
        <taxon>Actinomycetes</taxon>
        <taxon>Pseudonocardiales</taxon>
        <taxon>Pseudonocardiaceae</taxon>
        <taxon>Pseudonocardia</taxon>
    </lineage>
</organism>
<gene>
    <name evidence="6" type="ORF">MMF94_11375</name>
</gene>
<dbReference type="InterPro" id="IPR050287">
    <property type="entry name" value="MTA/SAH_deaminase"/>
</dbReference>
<accession>A0ABS9TCL6</accession>
<comment type="caution">
    <text evidence="6">The sequence shown here is derived from an EMBL/GenBank/DDBJ whole genome shotgun (WGS) entry which is preliminary data.</text>
</comment>
<evidence type="ECO:0000256" key="1">
    <source>
        <dbReference type="ARBA" id="ARBA00022723"/>
    </source>
</evidence>
<dbReference type="InterPro" id="IPR011059">
    <property type="entry name" value="Metal-dep_hydrolase_composite"/>
</dbReference>
<evidence type="ECO:0000256" key="3">
    <source>
        <dbReference type="ARBA" id="ARBA00022833"/>
    </source>
</evidence>
<evidence type="ECO:0000259" key="5">
    <source>
        <dbReference type="Pfam" id="PF22039"/>
    </source>
</evidence>
<keyword evidence="7" id="KW-1185">Reference proteome</keyword>
<dbReference type="PANTHER" id="PTHR43794">
    <property type="entry name" value="AMINOHYDROLASE SSNA-RELATED"/>
    <property type="match status" value="1"/>
</dbReference>
<dbReference type="EMBL" id="JAKXMK010000009">
    <property type="protein sequence ID" value="MCH6166286.1"/>
    <property type="molecule type" value="Genomic_DNA"/>
</dbReference>
<protein>
    <submittedName>
        <fullName evidence="6">Amidohydrolase family protein</fullName>
    </submittedName>
</protein>
<feature type="domain" description="Amidohydrolase-related" evidence="4">
    <location>
        <begin position="57"/>
        <end position="414"/>
    </location>
</feature>
<keyword evidence="1" id="KW-0479">Metal-binding</keyword>
<feature type="domain" description="Aminodeoxyfutalosine deaminase/Imidazolonepropionase-like composite" evidence="5">
    <location>
        <begin position="25"/>
        <end position="48"/>
    </location>
</feature>
<evidence type="ECO:0000313" key="6">
    <source>
        <dbReference type="EMBL" id="MCH6166286.1"/>
    </source>
</evidence>
<proteinExistence type="predicted"/>
<dbReference type="RefSeq" id="WP_241036321.1">
    <property type="nucleotide sequence ID" value="NZ_BAAAJF010000002.1"/>
</dbReference>
<dbReference type="PANTHER" id="PTHR43794:SF11">
    <property type="entry name" value="AMIDOHYDROLASE-RELATED DOMAIN-CONTAINING PROTEIN"/>
    <property type="match status" value="1"/>
</dbReference>
<dbReference type="Gene3D" id="3.20.20.140">
    <property type="entry name" value="Metal-dependent hydrolases"/>
    <property type="match status" value="1"/>
</dbReference>